<evidence type="ECO:0008006" key="6">
    <source>
        <dbReference type="Google" id="ProtNLM"/>
    </source>
</evidence>
<keyword evidence="1 4" id="KW-0808">Transferase</keyword>
<dbReference type="GO" id="GO:0019205">
    <property type="term" value="F:nucleobase-containing compound kinase activity"/>
    <property type="evidence" value="ECO:0007669"/>
    <property type="project" value="InterPro"/>
</dbReference>
<organism evidence="5">
    <name type="scientific">Balaenoptera musculus</name>
    <name type="common">Blue whale</name>
    <dbReference type="NCBI Taxonomy" id="9771"/>
    <lineage>
        <taxon>Eukaryota</taxon>
        <taxon>Metazoa</taxon>
        <taxon>Chordata</taxon>
        <taxon>Craniata</taxon>
        <taxon>Vertebrata</taxon>
        <taxon>Euteleostomi</taxon>
        <taxon>Mammalia</taxon>
        <taxon>Eutheria</taxon>
        <taxon>Laurasiatheria</taxon>
        <taxon>Artiodactyla</taxon>
        <taxon>Whippomorpha</taxon>
        <taxon>Cetacea</taxon>
        <taxon>Mysticeti</taxon>
        <taxon>Balaenopteridae</taxon>
        <taxon>Balaenoptera</taxon>
    </lineage>
</organism>
<keyword evidence="2" id="KW-0547">Nucleotide-binding</keyword>
<dbReference type="Ensembl" id="ENSBMST00010004327.1">
    <property type="protein sequence ID" value="ENSBMSP00010003932.1"/>
    <property type="gene ID" value="ENSBMSG00010002906.1"/>
</dbReference>
<dbReference type="Gene3D" id="3.40.50.300">
    <property type="entry name" value="P-loop containing nucleotide triphosphate hydrolases"/>
    <property type="match status" value="1"/>
</dbReference>
<dbReference type="HAMAP" id="MF_00235">
    <property type="entry name" value="Adenylate_kinase_Adk"/>
    <property type="match status" value="1"/>
</dbReference>
<dbReference type="GO" id="GO:0005524">
    <property type="term" value="F:ATP binding"/>
    <property type="evidence" value="ECO:0007669"/>
    <property type="project" value="InterPro"/>
</dbReference>
<sequence length="194" mass="21946">VSFPPIIFVMGGPGCGKETQCKNMATKYGFCHVGLGQLLWQEAQQGTRRGQKIHDIMLQGLLVPTGVILDMISDHMLSCPDSQGFLIDGFPRELRQAKEFEHIPPSRVPGWAGPPTSSLCLTAPWRQWSRESLRRRGQVECRADDCKWAIRQRLEVRYTLCQPTLAFYQQKNLLRKAAPENIFAKCCSVIESLQ</sequence>
<dbReference type="InterPro" id="IPR000850">
    <property type="entry name" value="Adenylat/UMP-CMP_kin"/>
</dbReference>
<dbReference type="GO" id="GO:0006139">
    <property type="term" value="P:nucleobase-containing compound metabolic process"/>
    <property type="evidence" value="ECO:0007669"/>
    <property type="project" value="InterPro"/>
</dbReference>
<evidence type="ECO:0000256" key="4">
    <source>
        <dbReference type="RuleBase" id="RU003330"/>
    </source>
</evidence>
<keyword evidence="3 4" id="KW-0418">Kinase</keyword>
<name>A0A8C0CCM9_BALMU</name>
<accession>A0A8C0CCM9</accession>
<protein>
    <recommendedName>
        <fullName evidence="6">Nucleoside-diphosphate kinase</fullName>
    </recommendedName>
</protein>
<comment type="similarity">
    <text evidence="4">Belongs to the adenylate kinase family.</text>
</comment>
<dbReference type="PANTHER" id="PTHR23359">
    <property type="entry name" value="NUCLEOTIDE KINASE"/>
    <property type="match status" value="1"/>
</dbReference>
<dbReference type="SUPFAM" id="SSF52540">
    <property type="entry name" value="P-loop containing nucleoside triphosphate hydrolases"/>
    <property type="match status" value="1"/>
</dbReference>
<dbReference type="InterPro" id="IPR033690">
    <property type="entry name" value="Adenylat_kinase_CS"/>
</dbReference>
<reference evidence="5" key="1">
    <citation type="submission" date="2023-09" db="UniProtKB">
        <authorList>
            <consortium name="Ensembl"/>
        </authorList>
    </citation>
    <scope>IDENTIFICATION</scope>
</reference>
<evidence type="ECO:0000256" key="2">
    <source>
        <dbReference type="ARBA" id="ARBA00022741"/>
    </source>
</evidence>
<evidence type="ECO:0000256" key="1">
    <source>
        <dbReference type="ARBA" id="ARBA00022679"/>
    </source>
</evidence>
<dbReference type="PROSITE" id="PS00113">
    <property type="entry name" value="ADENYLATE_KINASE"/>
    <property type="match status" value="1"/>
</dbReference>
<proteinExistence type="inferred from homology"/>
<dbReference type="InterPro" id="IPR027417">
    <property type="entry name" value="P-loop_NTPase"/>
</dbReference>
<dbReference type="GeneTree" id="ENSGT00940000163693"/>
<dbReference type="AlphaFoldDB" id="A0A8C0CCM9"/>
<dbReference type="Pfam" id="PF00406">
    <property type="entry name" value="ADK"/>
    <property type="match status" value="1"/>
</dbReference>
<evidence type="ECO:0000256" key="3">
    <source>
        <dbReference type="ARBA" id="ARBA00022777"/>
    </source>
</evidence>
<dbReference type="CDD" id="cd01428">
    <property type="entry name" value="ADK"/>
    <property type="match status" value="1"/>
</dbReference>
<dbReference type="PRINTS" id="PR00094">
    <property type="entry name" value="ADENYLTKNASE"/>
</dbReference>
<evidence type="ECO:0000313" key="5">
    <source>
        <dbReference type="Ensembl" id="ENSBMSP00010003932.1"/>
    </source>
</evidence>